<dbReference type="InterPro" id="IPR036388">
    <property type="entry name" value="WH-like_DNA-bd_sf"/>
</dbReference>
<dbReference type="Proteomes" id="UP000031586">
    <property type="component" value="Unassembled WGS sequence"/>
</dbReference>
<dbReference type="GO" id="GO:0003677">
    <property type="term" value="F:DNA binding"/>
    <property type="evidence" value="ECO:0007669"/>
    <property type="project" value="UniProtKB-UniRule"/>
</dbReference>
<dbReference type="EMBL" id="JPRD01000037">
    <property type="protein sequence ID" value="KIF51440.1"/>
    <property type="molecule type" value="Genomic_DNA"/>
</dbReference>
<sequence>MHRIYFANLILDPTTRKLSNSDGDDVPLRPLPYHVLNLLIEKQGVHVTREALFEICWDGSVVTDQALTNVISGLRKKLAQLNAQGVQIKTVSKIGYLLEVDADVKPIRQKVEIPELQTLEIDDVEPQVKAAPKQESESRDKAFSLTPILMTAFLIIAIVSVLYFRPFVPHPDFLDDSDYQHFSVSETEFYFYDQNHDELDLSALAKSLNDEVFPVCPAIVYLRVSESAYQEGAHILRAFAFAKNSNKNVNYIKFSLDIDTLKETVLESMSRADAICR</sequence>
<evidence type="ECO:0000259" key="4">
    <source>
        <dbReference type="PROSITE" id="PS51755"/>
    </source>
</evidence>
<keyword evidence="3" id="KW-0472">Membrane</keyword>
<evidence type="ECO:0000313" key="6">
    <source>
        <dbReference type="Proteomes" id="UP000031586"/>
    </source>
</evidence>
<reference evidence="5 6" key="1">
    <citation type="submission" date="2014-07" db="EMBL/GenBank/DDBJ databases">
        <title>Unique and conserved regions in Vibrio harveyi and related species in comparison with the shrimp pathogen Vibrio harveyi CAIM 1792.</title>
        <authorList>
            <person name="Espinoza-Valles I."/>
            <person name="Vora G."/>
            <person name="Leekitcharoenphon P."/>
            <person name="Ussery D."/>
            <person name="Hoj L."/>
            <person name="Gomez-Gil B."/>
        </authorList>
    </citation>
    <scope>NUCLEOTIDE SEQUENCE [LARGE SCALE GENOMIC DNA]</scope>
    <source>
        <strain evidence="6">CAIM 1854 / LMG 25443</strain>
    </source>
</reference>
<feature type="transmembrane region" description="Helical" evidence="3">
    <location>
        <begin position="142"/>
        <end position="164"/>
    </location>
</feature>
<dbReference type="SMART" id="SM00862">
    <property type="entry name" value="Trans_reg_C"/>
    <property type="match status" value="1"/>
</dbReference>
<organism evidence="5 6">
    <name type="scientific">Vibrio owensii CAIM 1854 = LMG 25443</name>
    <dbReference type="NCBI Taxonomy" id="1229493"/>
    <lineage>
        <taxon>Bacteria</taxon>
        <taxon>Pseudomonadati</taxon>
        <taxon>Pseudomonadota</taxon>
        <taxon>Gammaproteobacteria</taxon>
        <taxon>Vibrionales</taxon>
        <taxon>Vibrionaceae</taxon>
        <taxon>Vibrio</taxon>
    </lineage>
</organism>
<proteinExistence type="predicted"/>
<feature type="domain" description="OmpR/PhoB-type" evidence="4">
    <location>
        <begin position="1"/>
        <end position="100"/>
    </location>
</feature>
<keyword evidence="3" id="KW-0812">Transmembrane</keyword>
<dbReference type="Gene3D" id="1.10.10.10">
    <property type="entry name" value="Winged helix-like DNA-binding domain superfamily/Winged helix DNA-binding domain"/>
    <property type="match status" value="1"/>
</dbReference>
<evidence type="ECO:0000313" key="5">
    <source>
        <dbReference type="EMBL" id="KIF51440.1"/>
    </source>
</evidence>
<keyword evidence="3" id="KW-1133">Transmembrane helix</keyword>
<evidence type="ECO:0000256" key="3">
    <source>
        <dbReference type="SAM" id="Phobius"/>
    </source>
</evidence>
<feature type="DNA-binding region" description="OmpR/PhoB-type" evidence="2">
    <location>
        <begin position="1"/>
        <end position="100"/>
    </location>
</feature>
<evidence type="ECO:0000256" key="1">
    <source>
        <dbReference type="ARBA" id="ARBA00023125"/>
    </source>
</evidence>
<dbReference type="GO" id="GO:0006355">
    <property type="term" value="P:regulation of DNA-templated transcription"/>
    <property type="evidence" value="ECO:0007669"/>
    <property type="project" value="InterPro"/>
</dbReference>
<gene>
    <name evidence="5" type="ORF">H735_19740</name>
</gene>
<dbReference type="CDD" id="cd00383">
    <property type="entry name" value="trans_reg_C"/>
    <property type="match status" value="1"/>
</dbReference>
<dbReference type="AlphaFoldDB" id="A0A0C1Z319"/>
<accession>A0A0C1Z319</accession>
<dbReference type="InterPro" id="IPR016032">
    <property type="entry name" value="Sig_transdc_resp-reg_C-effctor"/>
</dbReference>
<dbReference type="PROSITE" id="PS51755">
    <property type="entry name" value="OMPR_PHOB"/>
    <property type="match status" value="1"/>
</dbReference>
<protein>
    <submittedName>
        <fullName evidence="5">Transcriptional regulator</fullName>
    </submittedName>
</protein>
<dbReference type="SUPFAM" id="SSF46894">
    <property type="entry name" value="C-terminal effector domain of the bipartite response regulators"/>
    <property type="match status" value="1"/>
</dbReference>
<dbReference type="RefSeq" id="WP_020197059.1">
    <property type="nucleotide sequence ID" value="NZ_BAOH01000097.1"/>
</dbReference>
<comment type="caution">
    <text evidence="5">The sequence shown here is derived from an EMBL/GenBank/DDBJ whole genome shotgun (WGS) entry which is preliminary data.</text>
</comment>
<dbReference type="Pfam" id="PF00486">
    <property type="entry name" value="Trans_reg_C"/>
    <property type="match status" value="1"/>
</dbReference>
<dbReference type="PATRIC" id="fig|1229493.5.peg.3279"/>
<evidence type="ECO:0000256" key="2">
    <source>
        <dbReference type="PROSITE-ProRule" id="PRU01091"/>
    </source>
</evidence>
<name>A0A0C1Z319_9VIBR</name>
<dbReference type="GO" id="GO:0000160">
    <property type="term" value="P:phosphorelay signal transduction system"/>
    <property type="evidence" value="ECO:0007669"/>
    <property type="project" value="InterPro"/>
</dbReference>
<keyword evidence="1 2" id="KW-0238">DNA-binding</keyword>
<dbReference type="InterPro" id="IPR001867">
    <property type="entry name" value="OmpR/PhoB-type_DNA-bd"/>
</dbReference>